<name>A0A8X8GAJ8_ACIFI</name>
<dbReference type="AlphaFoldDB" id="A0A8X8GAJ8"/>
<evidence type="ECO:0000313" key="3">
    <source>
        <dbReference type="Proteomes" id="UP000887300"/>
    </source>
</evidence>
<comment type="caution">
    <text evidence="2">The sequence shown here is derived from an EMBL/GenBank/DDBJ whole genome shotgun (WGS) entry which is preliminary data.</text>
</comment>
<evidence type="ECO:0000313" key="2">
    <source>
        <dbReference type="EMBL" id="MBU2722839.1"/>
    </source>
</evidence>
<dbReference type="Proteomes" id="UP000887300">
    <property type="component" value="Unassembled WGS sequence"/>
</dbReference>
<sequence>MIWVLAAFLVPIITAVLLFFSAADDLWQIITFRINFSRLFDDLAHVLALLALGGVAEMFVLFMLISRVL</sequence>
<keyword evidence="1" id="KW-1133">Transmembrane helix</keyword>
<organism evidence="2 3">
    <name type="scientific">Acidithiobacillus ferridurans</name>
    <dbReference type="NCBI Taxonomy" id="1232575"/>
    <lineage>
        <taxon>Bacteria</taxon>
        <taxon>Pseudomonadati</taxon>
        <taxon>Pseudomonadota</taxon>
        <taxon>Acidithiobacillia</taxon>
        <taxon>Acidithiobacillales</taxon>
        <taxon>Acidithiobacillaceae</taxon>
        <taxon>Acidithiobacillus</taxon>
    </lineage>
</organism>
<gene>
    <name evidence="2" type="ORF">HF568_06375</name>
</gene>
<accession>A0A8X8GAJ8</accession>
<dbReference type="EMBL" id="JABBHS010000191">
    <property type="protein sequence ID" value="MBU2722839.1"/>
    <property type="molecule type" value="Genomic_DNA"/>
</dbReference>
<dbReference type="RefSeq" id="WP_215886196.1">
    <property type="nucleotide sequence ID" value="NZ_CP134225.1"/>
</dbReference>
<feature type="transmembrane region" description="Helical" evidence="1">
    <location>
        <begin position="47"/>
        <end position="65"/>
    </location>
</feature>
<evidence type="ECO:0000256" key="1">
    <source>
        <dbReference type="SAM" id="Phobius"/>
    </source>
</evidence>
<proteinExistence type="predicted"/>
<keyword evidence="1" id="KW-0812">Transmembrane</keyword>
<protein>
    <submittedName>
        <fullName evidence="2">Uncharacterized protein</fullName>
    </submittedName>
</protein>
<reference evidence="2" key="1">
    <citation type="journal article" date="2021" name="ISME J.">
        <title>Genomic evolution of the class Acidithiobacillia: deep-branching Proteobacteria living in extreme acidic conditions.</title>
        <authorList>
            <person name="Moya-Beltran A."/>
            <person name="Beard S."/>
            <person name="Rojas-Villalobos C."/>
            <person name="Issotta F."/>
            <person name="Gallardo Y."/>
            <person name="Ulloa R."/>
            <person name="Giaveno A."/>
            <person name="Degli Esposti M."/>
            <person name="Johnson D.B."/>
            <person name="Quatrini R."/>
        </authorList>
    </citation>
    <scope>NUCLEOTIDE SEQUENCE</scope>
    <source>
        <strain evidence="2">DSM 583</strain>
    </source>
</reference>
<keyword evidence="1" id="KW-0472">Membrane</keyword>